<reference evidence="1 2" key="1">
    <citation type="submission" date="2016-10" db="EMBL/GenBank/DDBJ databases">
        <title>Comparative genome analysis of multiple Pseudomonas spp. focuses on biocontrol and plant growth promoting traits.</title>
        <authorList>
            <person name="Tao X.-Y."/>
            <person name="Taylor C.G."/>
        </authorList>
    </citation>
    <scope>NUCLEOTIDE SEQUENCE [LARGE SCALE GENOMIC DNA]</scope>
    <source>
        <strain evidence="1 2">2F9</strain>
    </source>
</reference>
<evidence type="ECO:0000313" key="2">
    <source>
        <dbReference type="Proteomes" id="UP000283650"/>
    </source>
</evidence>
<dbReference type="RefSeq" id="WP_123376825.1">
    <property type="nucleotide sequence ID" value="NZ_MOBY01000032.1"/>
</dbReference>
<dbReference type="EMBL" id="MOBY01000032">
    <property type="protein sequence ID" value="RON89055.1"/>
    <property type="molecule type" value="Genomic_DNA"/>
</dbReference>
<accession>A0A423MUY2</accession>
<sequence>MPTLSRADLAYVLQILEQDAIHDLSLISQAVQMNPRDLLNQVAIAMADQFLSGARDFHACDEVMNLLFGDIVNLGMDAEMPEPAFSIYLAFDSGEHWHTGDNKEVVPWEKWTRPELVQILGQLTGGLSAGRR</sequence>
<organism evidence="1 2">
    <name type="scientific">Pseudomonas fluorescens</name>
    <dbReference type="NCBI Taxonomy" id="294"/>
    <lineage>
        <taxon>Bacteria</taxon>
        <taxon>Pseudomonadati</taxon>
        <taxon>Pseudomonadota</taxon>
        <taxon>Gammaproteobacteria</taxon>
        <taxon>Pseudomonadales</taxon>
        <taxon>Pseudomonadaceae</taxon>
        <taxon>Pseudomonas</taxon>
    </lineage>
</organism>
<name>A0A423MUY2_PSEFL</name>
<dbReference type="Proteomes" id="UP000283650">
    <property type="component" value="Unassembled WGS sequence"/>
</dbReference>
<dbReference type="AlphaFoldDB" id="A0A423MUY2"/>
<proteinExistence type="predicted"/>
<protein>
    <submittedName>
        <fullName evidence="1">Uncharacterized protein</fullName>
    </submittedName>
</protein>
<comment type="caution">
    <text evidence="1">The sequence shown here is derived from an EMBL/GenBank/DDBJ whole genome shotgun (WGS) entry which is preliminary data.</text>
</comment>
<gene>
    <name evidence="1" type="ORF">BK672_26625</name>
</gene>
<evidence type="ECO:0000313" key="1">
    <source>
        <dbReference type="EMBL" id="RON89055.1"/>
    </source>
</evidence>